<evidence type="ECO:0000259" key="2">
    <source>
        <dbReference type="Pfam" id="PF03178"/>
    </source>
</evidence>
<proteinExistence type="predicted"/>
<dbReference type="Gene3D" id="1.10.150.910">
    <property type="match status" value="1"/>
</dbReference>
<dbReference type="InterPro" id="IPR004871">
    <property type="entry name" value="RSE1/DDB1/CPSF1_C"/>
</dbReference>
<dbReference type="EMBL" id="NBSK02000005">
    <property type="protein sequence ID" value="KAJ0206376.1"/>
    <property type="molecule type" value="Genomic_DNA"/>
</dbReference>
<reference evidence="3 4" key="1">
    <citation type="journal article" date="2017" name="Nat. Commun.">
        <title>Genome assembly with in vitro proximity ligation data and whole-genome triplication in lettuce.</title>
        <authorList>
            <person name="Reyes-Chin-Wo S."/>
            <person name="Wang Z."/>
            <person name="Yang X."/>
            <person name="Kozik A."/>
            <person name="Arikit S."/>
            <person name="Song C."/>
            <person name="Xia L."/>
            <person name="Froenicke L."/>
            <person name="Lavelle D.O."/>
            <person name="Truco M.J."/>
            <person name="Xia R."/>
            <person name="Zhu S."/>
            <person name="Xu C."/>
            <person name="Xu H."/>
            <person name="Xu X."/>
            <person name="Cox K."/>
            <person name="Korf I."/>
            <person name="Meyers B.C."/>
            <person name="Michelmore R.W."/>
        </authorList>
    </citation>
    <scope>NUCLEOTIDE SEQUENCE [LARGE SCALE GENOMIC DNA]</scope>
    <source>
        <strain evidence="4">cv. Salinas</strain>
        <tissue evidence="3">Seedlings</tissue>
    </source>
</reference>
<keyword evidence="4" id="KW-1185">Reference proteome</keyword>
<feature type="domain" description="RSE1/DDB1/CPSF1 C-terminal" evidence="2">
    <location>
        <begin position="11"/>
        <end position="89"/>
    </location>
</feature>
<evidence type="ECO:0000313" key="3">
    <source>
        <dbReference type="EMBL" id="KAJ0206376.1"/>
    </source>
</evidence>
<dbReference type="PANTHER" id="PTHR10644">
    <property type="entry name" value="DNA REPAIR/RNA PROCESSING CPSF FAMILY"/>
    <property type="match status" value="1"/>
</dbReference>
<dbReference type="Gramene" id="rna-gnl|WGS:NBSK|LSAT_5X118921_mrna">
    <property type="protein sequence ID" value="cds-PLY99608.1"/>
    <property type="gene ID" value="gene-LSAT_5X118921"/>
</dbReference>
<keyword evidence="1" id="KW-0472">Membrane</keyword>
<dbReference type="InterPro" id="IPR050358">
    <property type="entry name" value="RSE1/DDB1/CFT1"/>
</dbReference>
<feature type="transmembrane region" description="Helical" evidence="1">
    <location>
        <begin position="16"/>
        <end position="38"/>
    </location>
</feature>
<gene>
    <name evidence="3" type="ORF">LSAT_V11C500271700</name>
</gene>
<accession>A0A9R1XBC1</accession>
<organism evidence="3 4">
    <name type="scientific">Lactuca sativa</name>
    <name type="common">Garden lettuce</name>
    <dbReference type="NCBI Taxonomy" id="4236"/>
    <lineage>
        <taxon>Eukaryota</taxon>
        <taxon>Viridiplantae</taxon>
        <taxon>Streptophyta</taxon>
        <taxon>Embryophyta</taxon>
        <taxon>Tracheophyta</taxon>
        <taxon>Spermatophyta</taxon>
        <taxon>Magnoliopsida</taxon>
        <taxon>eudicotyledons</taxon>
        <taxon>Gunneridae</taxon>
        <taxon>Pentapetalae</taxon>
        <taxon>asterids</taxon>
        <taxon>campanulids</taxon>
        <taxon>Asterales</taxon>
        <taxon>Asteraceae</taxon>
        <taxon>Cichorioideae</taxon>
        <taxon>Cichorieae</taxon>
        <taxon>Lactucinae</taxon>
        <taxon>Lactuca</taxon>
    </lineage>
</organism>
<comment type="caution">
    <text evidence="3">The sequence shown here is derived from an EMBL/GenBank/DDBJ whole genome shotgun (WGS) entry which is preliminary data.</text>
</comment>
<dbReference type="Pfam" id="PF03178">
    <property type="entry name" value="CPSF_A"/>
    <property type="match status" value="1"/>
</dbReference>
<dbReference type="AlphaFoldDB" id="A0A9R1XBC1"/>
<evidence type="ECO:0000256" key="1">
    <source>
        <dbReference type="SAM" id="Phobius"/>
    </source>
</evidence>
<dbReference type="Proteomes" id="UP000235145">
    <property type="component" value="Unassembled WGS sequence"/>
</dbReference>
<evidence type="ECO:0000313" key="4">
    <source>
        <dbReference type="Proteomes" id="UP000235145"/>
    </source>
</evidence>
<name>A0A9R1XBC1_LACSA</name>
<sequence length="125" mass="13772">MLPTSNSSPSDKTNRFALLFGTLDGSIGYIAPLAELTFRRLQSLQKKLVDDVPHVAGLNPRSFRHFHSNGKAHRPGPDTIVDAELICHYDMLPFEHQVEIASQIGTTRSQIISNLSDLALGTSFL</sequence>
<keyword evidence="1" id="KW-0812">Transmembrane</keyword>
<dbReference type="GO" id="GO:0003676">
    <property type="term" value="F:nucleic acid binding"/>
    <property type="evidence" value="ECO:0007669"/>
    <property type="project" value="InterPro"/>
</dbReference>
<protein>
    <recommendedName>
        <fullName evidence="2">RSE1/DDB1/CPSF1 C-terminal domain-containing protein</fullName>
    </recommendedName>
</protein>
<dbReference type="GO" id="GO:0005634">
    <property type="term" value="C:nucleus"/>
    <property type="evidence" value="ECO:0007669"/>
    <property type="project" value="InterPro"/>
</dbReference>
<keyword evidence="1" id="KW-1133">Transmembrane helix</keyword>